<dbReference type="EMBL" id="JAFIRN010000001">
    <property type="protein sequence ID" value="KAG5856041.1"/>
    <property type="molecule type" value="Genomic_DNA"/>
</dbReference>
<evidence type="ECO:0008006" key="4">
    <source>
        <dbReference type="Google" id="ProtNLM"/>
    </source>
</evidence>
<evidence type="ECO:0000256" key="1">
    <source>
        <dbReference type="SAM" id="MobiDB-lite"/>
    </source>
</evidence>
<proteinExistence type="predicted"/>
<feature type="compositionally biased region" description="Basic and acidic residues" evidence="1">
    <location>
        <begin position="140"/>
        <end position="153"/>
    </location>
</feature>
<feature type="region of interest" description="Disordered" evidence="1">
    <location>
        <begin position="118"/>
        <end position="153"/>
    </location>
</feature>
<reference evidence="2" key="1">
    <citation type="submission" date="2021-01" db="EMBL/GenBank/DDBJ databases">
        <title>A chromosome-scale assembly of European eel, Anguilla anguilla.</title>
        <authorList>
            <person name="Henkel C."/>
            <person name="Jong-Raadsen S.A."/>
            <person name="Dufour S."/>
            <person name="Weltzien F.-A."/>
            <person name="Palstra A.P."/>
            <person name="Pelster B."/>
            <person name="Spaink H.P."/>
            <person name="Van Den Thillart G.E."/>
            <person name="Jansen H."/>
            <person name="Zahm M."/>
            <person name="Klopp C."/>
            <person name="Cedric C."/>
            <person name="Louis A."/>
            <person name="Berthelot C."/>
            <person name="Parey E."/>
            <person name="Roest Crollius H."/>
            <person name="Montfort J."/>
            <person name="Robinson-Rechavi M."/>
            <person name="Bucao C."/>
            <person name="Bouchez O."/>
            <person name="Gislard M."/>
            <person name="Lluch J."/>
            <person name="Milhes M."/>
            <person name="Lampietro C."/>
            <person name="Lopez Roques C."/>
            <person name="Donnadieu C."/>
            <person name="Braasch I."/>
            <person name="Desvignes T."/>
            <person name="Postlethwait J."/>
            <person name="Bobe J."/>
            <person name="Guiguen Y."/>
            <person name="Dirks R."/>
        </authorList>
    </citation>
    <scope>NUCLEOTIDE SEQUENCE</scope>
    <source>
        <strain evidence="2">Tag_6206</strain>
        <tissue evidence="2">Liver</tissue>
    </source>
</reference>
<organism evidence="2 3">
    <name type="scientific">Anguilla anguilla</name>
    <name type="common">European freshwater eel</name>
    <name type="synonym">Muraena anguilla</name>
    <dbReference type="NCBI Taxonomy" id="7936"/>
    <lineage>
        <taxon>Eukaryota</taxon>
        <taxon>Metazoa</taxon>
        <taxon>Chordata</taxon>
        <taxon>Craniata</taxon>
        <taxon>Vertebrata</taxon>
        <taxon>Euteleostomi</taxon>
        <taxon>Actinopterygii</taxon>
        <taxon>Neopterygii</taxon>
        <taxon>Teleostei</taxon>
        <taxon>Anguilliformes</taxon>
        <taxon>Anguillidae</taxon>
        <taxon>Anguilla</taxon>
    </lineage>
</organism>
<comment type="caution">
    <text evidence="2">The sequence shown here is derived from an EMBL/GenBank/DDBJ whole genome shotgun (WGS) entry which is preliminary data.</text>
</comment>
<keyword evidence="3" id="KW-1185">Reference proteome</keyword>
<dbReference type="AlphaFoldDB" id="A0A9D3MYA9"/>
<evidence type="ECO:0000313" key="2">
    <source>
        <dbReference type="EMBL" id="KAG5856041.1"/>
    </source>
</evidence>
<dbReference type="Proteomes" id="UP001044222">
    <property type="component" value="Unassembled WGS sequence"/>
</dbReference>
<name>A0A9D3MYA9_ANGAN</name>
<dbReference type="InterPro" id="IPR042506">
    <property type="entry name" value="IQCC"/>
</dbReference>
<accession>A0A9D3MYA9</accession>
<dbReference type="PROSITE" id="PS50096">
    <property type="entry name" value="IQ"/>
    <property type="match status" value="1"/>
</dbReference>
<sequence>MERQDLERIITDFQAKARGFLVRKELSGVRQDYEDIVSEIEGDLSHLEWRGGIIAIPLFTKNAFVWQRNKSPSSENPEEPSRVSELTQLLGKPGEGTSQEVQLVISDSQVAMRELHQQEQYDRVPAVRDSGSSGPAEGDGSPRRSQVKDIPRKQEDLCLHRNNLSMELLWLQQAINSRKKYLLLKQRLGLPER</sequence>
<dbReference type="PANTHER" id="PTHR16049">
    <property type="entry name" value="IQ DOMAIN-CONTAINING PROTEIN C"/>
    <property type="match status" value="1"/>
</dbReference>
<gene>
    <name evidence="2" type="ORF">ANANG_G00003680</name>
</gene>
<evidence type="ECO:0000313" key="3">
    <source>
        <dbReference type="Proteomes" id="UP001044222"/>
    </source>
</evidence>
<protein>
    <recommendedName>
        <fullName evidence="4">IQ domain-containing protein C</fullName>
    </recommendedName>
</protein>
<dbReference type="PANTHER" id="PTHR16049:SF8">
    <property type="entry name" value="IQ DOMAIN-CONTAINING PROTEIN C"/>
    <property type="match status" value="1"/>
</dbReference>